<dbReference type="GeneTree" id="ENSGT00990000203917"/>
<dbReference type="Ensembl" id="ENSOKIT00005079748.1">
    <property type="protein sequence ID" value="ENSOKIP00005074851.1"/>
    <property type="gene ID" value="ENSOKIG00005032316.1"/>
</dbReference>
<keyword evidence="3" id="KW-1133">Transmembrane helix</keyword>
<dbReference type="SUPFAM" id="SSF52540">
    <property type="entry name" value="P-loop containing nucleoside triphosphate hydrolases"/>
    <property type="match status" value="1"/>
</dbReference>
<name>A0A8C7ILE6_ONCKI</name>
<proteinExistence type="predicted"/>
<reference evidence="4" key="2">
    <citation type="submission" date="2025-09" db="UniProtKB">
        <authorList>
            <consortium name="Ensembl"/>
        </authorList>
    </citation>
    <scope>IDENTIFICATION</scope>
</reference>
<protein>
    <recommendedName>
        <fullName evidence="6">Kinesin motor domain-containing protein</fullName>
    </recommendedName>
</protein>
<dbReference type="Gene3D" id="3.40.850.10">
    <property type="entry name" value="Kinesin motor domain"/>
    <property type="match status" value="1"/>
</dbReference>
<dbReference type="Proteomes" id="UP000694557">
    <property type="component" value="Unassembled WGS sequence"/>
</dbReference>
<keyword evidence="5" id="KW-1185">Reference proteome</keyword>
<evidence type="ECO:0000313" key="5">
    <source>
        <dbReference type="Proteomes" id="UP000694557"/>
    </source>
</evidence>
<feature type="transmembrane region" description="Helical" evidence="3">
    <location>
        <begin position="37"/>
        <end position="56"/>
    </location>
</feature>
<dbReference type="PANTHER" id="PTHR47117">
    <property type="entry name" value="STAR-RELATED LIPID TRANSFER PROTEIN 9"/>
    <property type="match status" value="1"/>
</dbReference>
<reference evidence="4" key="1">
    <citation type="submission" date="2025-08" db="UniProtKB">
        <authorList>
            <consortium name="Ensembl"/>
        </authorList>
    </citation>
    <scope>IDENTIFICATION</scope>
</reference>
<evidence type="ECO:0000256" key="2">
    <source>
        <dbReference type="ARBA" id="ARBA00022840"/>
    </source>
</evidence>
<evidence type="ECO:0000313" key="4">
    <source>
        <dbReference type="Ensembl" id="ENSOKIP00005074851.1"/>
    </source>
</evidence>
<dbReference type="GO" id="GO:0005524">
    <property type="term" value="F:ATP binding"/>
    <property type="evidence" value="ECO:0007669"/>
    <property type="project" value="UniProtKB-KW"/>
</dbReference>
<gene>
    <name evidence="4" type="primary">LOC116352808</name>
</gene>
<keyword evidence="2" id="KW-0067">ATP-binding</keyword>
<keyword evidence="3" id="KW-0812">Transmembrane</keyword>
<accession>A0A8C7ILE6</accession>
<dbReference type="AlphaFoldDB" id="A0A8C7ILE6"/>
<evidence type="ECO:0000256" key="1">
    <source>
        <dbReference type="ARBA" id="ARBA00022741"/>
    </source>
</evidence>
<evidence type="ECO:0000256" key="3">
    <source>
        <dbReference type="SAM" id="Phobius"/>
    </source>
</evidence>
<sequence>MSDTKVKVAVRVRPMNRRETELHTKCVVDMEDNQTVLHPPVCVCVCVCVCVLILLCPVPQVFAFDHCFWSMDESNMPKYAGKSQTTGSGLAELSLPKWHPTPYIVTPIGPGQKKCTVLGIGCHLGCNH</sequence>
<evidence type="ECO:0008006" key="6">
    <source>
        <dbReference type="Google" id="ProtNLM"/>
    </source>
</evidence>
<dbReference type="InterPro" id="IPR036961">
    <property type="entry name" value="Kinesin_motor_dom_sf"/>
</dbReference>
<keyword evidence="1" id="KW-0547">Nucleotide-binding</keyword>
<keyword evidence="3" id="KW-0472">Membrane</keyword>
<organism evidence="4 5">
    <name type="scientific">Oncorhynchus kisutch</name>
    <name type="common">Coho salmon</name>
    <name type="synonym">Salmo kisutch</name>
    <dbReference type="NCBI Taxonomy" id="8019"/>
    <lineage>
        <taxon>Eukaryota</taxon>
        <taxon>Metazoa</taxon>
        <taxon>Chordata</taxon>
        <taxon>Craniata</taxon>
        <taxon>Vertebrata</taxon>
        <taxon>Euteleostomi</taxon>
        <taxon>Actinopterygii</taxon>
        <taxon>Neopterygii</taxon>
        <taxon>Teleostei</taxon>
        <taxon>Protacanthopterygii</taxon>
        <taxon>Salmoniformes</taxon>
        <taxon>Salmonidae</taxon>
        <taxon>Salmoninae</taxon>
        <taxon>Oncorhynchus</taxon>
    </lineage>
</organism>
<dbReference type="InterPro" id="IPR027417">
    <property type="entry name" value="P-loop_NTPase"/>
</dbReference>